<keyword evidence="1" id="KW-1133">Transmembrane helix</keyword>
<dbReference type="KEGG" id="samy:DB32_008733"/>
<dbReference type="STRING" id="927083.DB32_008733"/>
<keyword evidence="3" id="KW-1185">Reference proteome</keyword>
<name>A0A0F6SI51_9BACT</name>
<proteinExistence type="predicted"/>
<feature type="transmembrane region" description="Helical" evidence="1">
    <location>
        <begin position="132"/>
        <end position="156"/>
    </location>
</feature>
<keyword evidence="1" id="KW-0472">Membrane</keyword>
<evidence type="ECO:0000256" key="1">
    <source>
        <dbReference type="SAM" id="Phobius"/>
    </source>
</evidence>
<accession>A0A0F6SI51</accession>
<gene>
    <name evidence="2" type="ORF">DB32_008733</name>
</gene>
<evidence type="ECO:0000313" key="3">
    <source>
        <dbReference type="Proteomes" id="UP000034883"/>
    </source>
</evidence>
<protein>
    <submittedName>
        <fullName evidence="2">Uncharacterized protein</fullName>
    </submittedName>
</protein>
<dbReference type="EMBL" id="CP011125">
    <property type="protein sequence ID" value="AKF11584.1"/>
    <property type="molecule type" value="Genomic_DNA"/>
</dbReference>
<sequence>MLSFAIFVAPSIAAAQDVTVSRGLVLPGYEVVVAPRDGAPRTLCEPSCELALPRGEVRLGWRRDDVIEWQREVLLAHDLRVDLRLEDRSLLRGTGHALLIAAGVLLGAAAIVGIATEPQPPDYGWFGDRHGLVFAGIAGGVVLALGVPGVALSLVFEQDAPGLDLVPVD</sequence>
<reference evidence="2 3" key="1">
    <citation type="submission" date="2015-03" db="EMBL/GenBank/DDBJ databases">
        <title>Genome assembly of Sandaracinus amylolyticus DSM 53668.</title>
        <authorList>
            <person name="Sharma G."/>
            <person name="Subramanian S."/>
        </authorList>
    </citation>
    <scope>NUCLEOTIDE SEQUENCE [LARGE SCALE GENOMIC DNA]</scope>
    <source>
        <strain evidence="2 3">DSM 53668</strain>
    </source>
</reference>
<feature type="transmembrane region" description="Helical" evidence="1">
    <location>
        <begin position="97"/>
        <end position="116"/>
    </location>
</feature>
<evidence type="ECO:0000313" key="2">
    <source>
        <dbReference type="EMBL" id="AKF11584.1"/>
    </source>
</evidence>
<keyword evidence="1" id="KW-0812">Transmembrane</keyword>
<organism evidence="2 3">
    <name type="scientific">Sandaracinus amylolyticus</name>
    <dbReference type="NCBI Taxonomy" id="927083"/>
    <lineage>
        <taxon>Bacteria</taxon>
        <taxon>Pseudomonadati</taxon>
        <taxon>Myxococcota</taxon>
        <taxon>Polyangia</taxon>
        <taxon>Polyangiales</taxon>
        <taxon>Sandaracinaceae</taxon>
        <taxon>Sandaracinus</taxon>
    </lineage>
</organism>
<dbReference type="AlphaFoldDB" id="A0A0F6SI51"/>
<dbReference type="Proteomes" id="UP000034883">
    <property type="component" value="Chromosome"/>
</dbReference>